<reference evidence="2 3" key="1">
    <citation type="submission" date="2019-05" db="EMBL/GenBank/DDBJ databases">
        <title>OXA-830, a novel chromosomally encoded expanded-spectrum class D beta-lactamase in Aeromonas simiae.</title>
        <authorList>
            <person name="Zhou W."/>
            <person name="Chen Q."/>
        </authorList>
    </citation>
    <scope>NUCLEOTIDE SEQUENCE [LARGE SCALE GENOMIC DNA]</scope>
    <source>
        <strain evidence="2 3">A6</strain>
    </source>
</reference>
<evidence type="ECO:0000313" key="3">
    <source>
        <dbReference type="Proteomes" id="UP000594034"/>
    </source>
</evidence>
<dbReference type="AlphaFoldDB" id="A0A5J6WVF1"/>
<evidence type="ECO:0008006" key="4">
    <source>
        <dbReference type="Google" id="ProtNLM"/>
    </source>
</evidence>
<dbReference type="KEGG" id="asim:FE240_09400"/>
<evidence type="ECO:0000256" key="1">
    <source>
        <dbReference type="SAM" id="SignalP"/>
    </source>
</evidence>
<dbReference type="SUPFAM" id="SSF53850">
    <property type="entry name" value="Periplasmic binding protein-like II"/>
    <property type="match status" value="1"/>
</dbReference>
<name>A0A5J6WVF1_9GAMM</name>
<dbReference type="RefSeq" id="WP_193004357.1">
    <property type="nucleotide sequence ID" value="NZ_CP040449.1"/>
</dbReference>
<dbReference type="EMBL" id="CP040449">
    <property type="protein sequence ID" value="QFI54882.1"/>
    <property type="molecule type" value="Genomic_DNA"/>
</dbReference>
<organism evidence="2 3">
    <name type="scientific">Aeromonas simiae</name>
    <dbReference type="NCBI Taxonomy" id="218936"/>
    <lineage>
        <taxon>Bacteria</taxon>
        <taxon>Pseudomonadati</taxon>
        <taxon>Pseudomonadota</taxon>
        <taxon>Gammaproteobacteria</taxon>
        <taxon>Aeromonadales</taxon>
        <taxon>Aeromonadaceae</taxon>
        <taxon>Aeromonas</taxon>
    </lineage>
</organism>
<proteinExistence type="predicted"/>
<evidence type="ECO:0000313" key="2">
    <source>
        <dbReference type="EMBL" id="QFI54882.1"/>
    </source>
</evidence>
<accession>A0A5J6WVF1</accession>
<feature type="signal peptide" evidence="1">
    <location>
        <begin position="1"/>
        <end position="18"/>
    </location>
</feature>
<keyword evidence="1" id="KW-0732">Signal</keyword>
<protein>
    <recommendedName>
        <fullName evidence="4">Transporter substrate-binding domain-containing protein</fullName>
    </recommendedName>
</protein>
<sequence length="255" mass="28706">MRVGWLWLWLLLCSSALARPAITLVSSQDTHDSPYGRWLALIYGEAFARLGYDFTYLGYPGGRAPRLAEQGRVDGEIHRGADYALQTDTLLRVPEPHFYTDYVAYTRHPGVHLAGWQSLSGSRYRVEFRRGARQPEMRLNGVLARDRLSDVATPEQGLRKLLLGRSDLYVEQALVVEALKQRHPLEFAALYQAGVMEHSATYAYLNRRHRALLPVLAATLRTMKAQGVIERYRQQALRGSGEALSVGARPRSSGL</sequence>
<gene>
    <name evidence="2" type="ORF">FE240_09400</name>
</gene>
<dbReference type="Proteomes" id="UP000594034">
    <property type="component" value="Chromosome"/>
</dbReference>
<feature type="chain" id="PRO_5023818836" description="Transporter substrate-binding domain-containing protein" evidence="1">
    <location>
        <begin position="19"/>
        <end position="255"/>
    </location>
</feature>
<dbReference type="Gene3D" id="3.40.190.10">
    <property type="entry name" value="Periplasmic binding protein-like II"/>
    <property type="match status" value="2"/>
</dbReference>
<keyword evidence="3" id="KW-1185">Reference proteome</keyword>